<gene>
    <name evidence="8" type="ORF">Purlil1_9454</name>
</gene>
<evidence type="ECO:0000256" key="1">
    <source>
        <dbReference type="ARBA" id="ARBA00004477"/>
    </source>
</evidence>
<accession>A0ABR0BQJ7</accession>
<dbReference type="Pfam" id="PF11779">
    <property type="entry name" value="SPT_ssu-like"/>
    <property type="match status" value="1"/>
</dbReference>
<protein>
    <submittedName>
        <fullName evidence="8">Uncharacterized protein</fullName>
    </submittedName>
</protein>
<evidence type="ECO:0000256" key="3">
    <source>
        <dbReference type="ARBA" id="ARBA00022824"/>
    </source>
</evidence>
<feature type="compositionally biased region" description="Low complexity" evidence="6">
    <location>
        <begin position="88"/>
        <end position="100"/>
    </location>
</feature>
<keyword evidence="4 7" id="KW-1133">Transmembrane helix</keyword>
<dbReference type="EMBL" id="JAWRVI010000043">
    <property type="protein sequence ID" value="KAK4086142.1"/>
    <property type="molecule type" value="Genomic_DNA"/>
</dbReference>
<evidence type="ECO:0000313" key="8">
    <source>
        <dbReference type="EMBL" id="KAK4086142.1"/>
    </source>
</evidence>
<dbReference type="Proteomes" id="UP001287286">
    <property type="component" value="Unassembled WGS sequence"/>
</dbReference>
<organism evidence="8 9">
    <name type="scientific">Purpureocillium lilacinum</name>
    <name type="common">Paecilomyces lilacinus</name>
    <dbReference type="NCBI Taxonomy" id="33203"/>
    <lineage>
        <taxon>Eukaryota</taxon>
        <taxon>Fungi</taxon>
        <taxon>Dikarya</taxon>
        <taxon>Ascomycota</taxon>
        <taxon>Pezizomycotina</taxon>
        <taxon>Sordariomycetes</taxon>
        <taxon>Hypocreomycetidae</taxon>
        <taxon>Hypocreales</taxon>
        <taxon>Ophiocordycipitaceae</taxon>
        <taxon>Purpureocillium</taxon>
    </lineage>
</organism>
<keyword evidence="3" id="KW-0256">Endoplasmic reticulum</keyword>
<evidence type="ECO:0000256" key="7">
    <source>
        <dbReference type="SAM" id="Phobius"/>
    </source>
</evidence>
<feature type="region of interest" description="Disordered" evidence="6">
    <location>
        <begin position="160"/>
        <end position="184"/>
    </location>
</feature>
<keyword evidence="5 7" id="KW-0472">Membrane</keyword>
<sequence length="522" mass="56731">MATDGRVVERIGGAVERSGLPVHSGRSSPQMACEALEETSLDAGADGKWFFQRTPVTGCAAGGAAYLCRTLRVALPVKVPNPRLRQRGSGPLESPAAAPGLPGGGWSIRSAGSQRTRGRIPCADGAAGRASTISISHQTRPDPFAQNRRRHITYLSLSHGHANTQRHRRPSPDPVPPASELAGRGRMSNLGTFRRWLHRKQYHFEVTMSVYMFTPCEKFAFSARTAAHPFLRFTPLLFNTLTAGVDCATDSILFLLCSLAFIAAVLYLPHHISTLAGRAWYYIKGEHIDVAASAREVVKEMSASVLSGEGVVTPPTAVGVKEALGTLEKELVDERRGSATMRRLKSRRYLRNMAWLGIEGKDTAVEPHRARSTSPADDRLGDRHRRCRTFYIGGLVPLDYDAVQCKESTPVPDNAQINQPLRELSSDTSSKSKSLLTNAQFFLPDFADTGESPGRRAWTKMLGAVVEARAACSLALSLTTKGATQESRVWVLTDVGEWRYTLCRIQRRTSGGGGGGAPDARA</sequence>
<feature type="region of interest" description="Disordered" evidence="6">
    <location>
        <begin position="81"/>
        <end position="117"/>
    </location>
</feature>
<evidence type="ECO:0000256" key="5">
    <source>
        <dbReference type="ARBA" id="ARBA00023136"/>
    </source>
</evidence>
<feature type="transmembrane region" description="Helical" evidence="7">
    <location>
        <begin position="251"/>
        <end position="268"/>
    </location>
</feature>
<keyword evidence="9" id="KW-1185">Reference proteome</keyword>
<comment type="subcellular location">
    <subcellularLocation>
        <location evidence="1">Endoplasmic reticulum membrane</location>
        <topology evidence="1">Multi-pass membrane protein</topology>
    </subcellularLocation>
</comment>
<comment type="caution">
    <text evidence="8">The sequence shown here is derived from an EMBL/GenBank/DDBJ whole genome shotgun (WGS) entry which is preliminary data.</text>
</comment>
<keyword evidence="2 7" id="KW-0812">Transmembrane</keyword>
<reference evidence="8 9" key="1">
    <citation type="journal article" date="2024" name="Microbiol. Resour. Announc.">
        <title>Genome annotations for the ascomycete fungi Trichoderma harzianum, Trichoderma aggressivum, and Purpureocillium lilacinum.</title>
        <authorList>
            <person name="Beijen E.P.W."/>
            <person name="Ohm R.A."/>
        </authorList>
    </citation>
    <scope>NUCLEOTIDE SEQUENCE [LARGE SCALE GENOMIC DNA]</scope>
    <source>
        <strain evidence="8 9">CBS 150709</strain>
    </source>
</reference>
<evidence type="ECO:0000256" key="6">
    <source>
        <dbReference type="SAM" id="MobiDB-lite"/>
    </source>
</evidence>
<evidence type="ECO:0000256" key="4">
    <source>
        <dbReference type="ARBA" id="ARBA00022989"/>
    </source>
</evidence>
<proteinExistence type="predicted"/>
<evidence type="ECO:0000313" key="9">
    <source>
        <dbReference type="Proteomes" id="UP001287286"/>
    </source>
</evidence>
<name>A0ABR0BQJ7_PURLI</name>
<feature type="region of interest" description="Disordered" evidence="6">
    <location>
        <begin position="409"/>
        <end position="429"/>
    </location>
</feature>
<evidence type="ECO:0000256" key="2">
    <source>
        <dbReference type="ARBA" id="ARBA00022692"/>
    </source>
</evidence>
<dbReference type="InterPro" id="IPR024512">
    <property type="entry name" value="Ser_palmitoyltrfase_ssu-like"/>
</dbReference>